<evidence type="ECO:0000256" key="1">
    <source>
        <dbReference type="SAM" id="MobiDB-lite"/>
    </source>
</evidence>
<keyword evidence="3" id="KW-1185">Reference proteome</keyword>
<organism evidence="2 3">
    <name type="scientific">Prorocentrum cordatum</name>
    <dbReference type="NCBI Taxonomy" id="2364126"/>
    <lineage>
        <taxon>Eukaryota</taxon>
        <taxon>Sar</taxon>
        <taxon>Alveolata</taxon>
        <taxon>Dinophyceae</taxon>
        <taxon>Prorocentrales</taxon>
        <taxon>Prorocentraceae</taxon>
        <taxon>Prorocentrum</taxon>
    </lineage>
</organism>
<name>A0ABN9PQ15_9DINO</name>
<comment type="caution">
    <text evidence="2">The sequence shown here is derived from an EMBL/GenBank/DDBJ whole genome shotgun (WGS) entry which is preliminary data.</text>
</comment>
<dbReference type="EMBL" id="CAUYUJ010001289">
    <property type="protein sequence ID" value="CAK0795208.1"/>
    <property type="molecule type" value="Genomic_DNA"/>
</dbReference>
<feature type="region of interest" description="Disordered" evidence="1">
    <location>
        <begin position="1"/>
        <end position="36"/>
    </location>
</feature>
<proteinExistence type="predicted"/>
<gene>
    <name evidence="2" type="ORF">PCOR1329_LOCUS4936</name>
</gene>
<evidence type="ECO:0000313" key="3">
    <source>
        <dbReference type="Proteomes" id="UP001189429"/>
    </source>
</evidence>
<dbReference type="Proteomes" id="UP001189429">
    <property type="component" value="Unassembled WGS sequence"/>
</dbReference>
<sequence>MSHGPQSTMAAPAEGRGRSPAGAAPESGTGPWRPQELAAASGLAQMVRRLPLSQDGSPDTDSASGRVAMSCLLRSLDLASRELGVALAPRDYCAGLTERHRARWTQPGCLYSLQVLASSFLCPGISEGHNEVVVNGQTFQLSQHCARLSGRLRRCWADVFWLLKQLRKLPAETWEAPQQASLRKALGALDHAWAAFEERFFAELKFYDMQVLRDVPSAYLVRGFRSTVAAARNGGGGGGGGGWWASTGGGAQEAASGYGSNCSRQLVDYISQLNVALNPGCTGRTFGAEVLMAAKMVVESGQAGKSYQQGAVLDPACLFRPLRNRSVRQAV</sequence>
<accession>A0ABN9PQ15</accession>
<evidence type="ECO:0000313" key="2">
    <source>
        <dbReference type="EMBL" id="CAK0795208.1"/>
    </source>
</evidence>
<reference evidence="2" key="1">
    <citation type="submission" date="2023-10" db="EMBL/GenBank/DDBJ databases">
        <authorList>
            <person name="Chen Y."/>
            <person name="Shah S."/>
            <person name="Dougan E. K."/>
            <person name="Thang M."/>
            <person name="Chan C."/>
        </authorList>
    </citation>
    <scope>NUCLEOTIDE SEQUENCE [LARGE SCALE GENOMIC DNA]</scope>
</reference>
<protein>
    <submittedName>
        <fullName evidence="2">Uncharacterized protein</fullName>
    </submittedName>
</protein>